<dbReference type="Proteomes" id="UP000250079">
    <property type="component" value="Chromosome"/>
</dbReference>
<name>A0A2Z2NUE2_9GAMM</name>
<dbReference type="AlphaFoldDB" id="A0A2Z2NUE2"/>
<reference evidence="1 2" key="1">
    <citation type="submission" date="2016-12" db="EMBL/GenBank/DDBJ databases">
        <authorList>
            <person name="Song W.-J."/>
            <person name="Kurnit D.M."/>
        </authorList>
    </citation>
    <scope>NUCLEOTIDE SEQUENCE [LARGE SCALE GENOMIC DNA]</scope>
    <source>
        <strain evidence="1 2">IMCC3135</strain>
    </source>
</reference>
<dbReference type="KEGG" id="gai:IMCC3135_16330"/>
<evidence type="ECO:0000313" key="2">
    <source>
        <dbReference type="Proteomes" id="UP000250079"/>
    </source>
</evidence>
<protein>
    <submittedName>
        <fullName evidence="1">Uncharacterized protein</fullName>
    </submittedName>
</protein>
<evidence type="ECO:0000313" key="1">
    <source>
        <dbReference type="EMBL" id="ASJ73348.1"/>
    </source>
</evidence>
<dbReference type="Gene3D" id="3.40.50.2300">
    <property type="match status" value="2"/>
</dbReference>
<dbReference type="EMBL" id="CP018632">
    <property type="protein sequence ID" value="ASJ73348.1"/>
    <property type="molecule type" value="Genomic_DNA"/>
</dbReference>
<sequence>MANAVLVGVQDRLKEIAPSIRLDIHGELGSLEEMDAVVNKFASEKKAGQIILRSSGSVYLKDYPPSIPSFIGGNNHPVKLGTIKSMQSPEGLVTGVTYYVPIVDTIESFMLLHPYMDSILLLSSLEETGR</sequence>
<proteinExistence type="predicted"/>
<gene>
    <name evidence="1" type="ORF">IMCC3135_16330</name>
</gene>
<keyword evidence="2" id="KW-1185">Reference proteome</keyword>
<organism evidence="1 2">
    <name type="scientific">Granulosicoccus antarcticus IMCC3135</name>
    <dbReference type="NCBI Taxonomy" id="1192854"/>
    <lineage>
        <taxon>Bacteria</taxon>
        <taxon>Pseudomonadati</taxon>
        <taxon>Pseudomonadota</taxon>
        <taxon>Gammaproteobacteria</taxon>
        <taxon>Chromatiales</taxon>
        <taxon>Granulosicoccaceae</taxon>
        <taxon>Granulosicoccus</taxon>
    </lineage>
</organism>
<accession>A0A2Z2NUE2</accession>